<reference evidence="2 3" key="1">
    <citation type="journal article" date="2024" name="J Genomics">
        <title>Draft genome sequencing and assembly of Favolaschia claudopus CIRM-BRFM 2984 isolated from oak limbs.</title>
        <authorList>
            <person name="Navarro D."/>
            <person name="Drula E."/>
            <person name="Chaduli D."/>
            <person name="Cazenave R."/>
            <person name="Ahrendt S."/>
            <person name="Wang J."/>
            <person name="Lipzen A."/>
            <person name="Daum C."/>
            <person name="Barry K."/>
            <person name="Grigoriev I.V."/>
            <person name="Favel A."/>
            <person name="Rosso M.N."/>
            <person name="Martin F."/>
        </authorList>
    </citation>
    <scope>NUCLEOTIDE SEQUENCE [LARGE SCALE GENOMIC DNA]</scope>
    <source>
        <strain evidence="2 3">CIRM-BRFM 2984</strain>
    </source>
</reference>
<sequence length="286" mass="31354">MTWILSKNRLGPHSFRTDLHTAHDRHHTIKPGTNLWPEPNTAEKSPVQVEDDEALLPASPGPSPDQSGELGCGRLGPAHFDESALDYDEALHIPVSRATYAEATRPVSESFTDSIQHTSNGATAPDFVLRYDGLSTQIQRLHPKEIFSILDRRPHLAGHRIAGVRWTTNGNLAVTLVHDENFVVEKVKSCAVVIFAILRHHVGDSEAIQIQAGGTWHSVVAHGAPIPSEDDGDSSTVEDWLRTGGVFPPVLIRQQGPPFGVLKVLDVGITRRVWRFLDGISQIKVA</sequence>
<evidence type="ECO:0000313" key="3">
    <source>
        <dbReference type="Proteomes" id="UP001362999"/>
    </source>
</evidence>
<gene>
    <name evidence="2" type="ORF">R3P38DRAFT_2807897</name>
</gene>
<accession>A0AAV9ZHL8</accession>
<evidence type="ECO:0000313" key="2">
    <source>
        <dbReference type="EMBL" id="KAK6981696.1"/>
    </source>
</evidence>
<dbReference type="EMBL" id="JAWWNJ010000148">
    <property type="protein sequence ID" value="KAK6981696.1"/>
    <property type="molecule type" value="Genomic_DNA"/>
</dbReference>
<protein>
    <submittedName>
        <fullName evidence="2">Uncharacterized protein</fullName>
    </submittedName>
</protein>
<evidence type="ECO:0000256" key="1">
    <source>
        <dbReference type="SAM" id="MobiDB-lite"/>
    </source>
</evidence>
<name>A0AAV9ZHL8_9AGAR</name>
<comment type="caution">
    <text evidence="2">The sequence shown here is derived from an EMBL/GenBank/DDBJ whole genome shotgun (WGS) entry which is preliminary data.</text>
</comment>
<proteinExistence type="predicted"/>
<keyword evidence="3" id="KW-1185">Reference proteome</keyword>
<dbReference type="AlphaFoldDB" id="A0AAV9ZHL8"/>
<organism evidence="2 3">
    <name type="scientific">Favolaschia claudopus</name>
    <dbReference type="NCBI Taxonomy" id="2862362"/>
    <lineage>
        <taxon>Eukaryota</taxon>
        <taxon>Fungi</taxon>
        <taxon>Dikarya</taxon>
        <taxon>Basidiomycota</taxon>
        <taxon>Agaricomycotina</taxon>
        <taxon>Agaricomycetes</taxon>
        <taxon>Agaricomycetidae</taxon>
        <taxon>Agaricales</taxon>
        <taxon>Marasmiineae</taxon>
        <taxon>Mycenaceae</taxon>
        <taxon>Favolaschia</taxon>
    </lineage>
</organism>
<feature type="region of interest" description="Disordered" evidence="1">
    <location>
        <begin position="27"/>
        <end position="75"/>
    </location>
</feature>
<dbReference type="Proteomes" id="UP001362999">
    <property type="component" value="Unassembled WGS sequence"/>
</dbReference>